<proteinExistence type="predicted"/>
<accession>A0AAN7U5H2</accession>
<gene>
    <name evidence="1" type="ORF">RB653_003998</name>
</gene>
<evidence type="ECO:0000313" key="2">
    <source>
        <dbReference type="Proteomes" id="UP001344447"/>
    </source>
</evidence>
<sequence>MKEHTFLQIYRNKYLRLLIFKNIKKINKNLCYERLNYYEVSLDFIIKTKNQTLLTNKLNDFINFKNNLNNNNNRISNKDDIIKYHLDFNYQQFLILLKWEELDIELFKKVCVTFKSRLLGCIEKNGDYLFKLLPHISIDKLKWLLYCDDSFFNIKLTNFDIINLLIHSYENNISNDINLNNNSDNNRDEIRSELFNLLTKETFFKSNNKNINTNNNETYDRICKLINVSIENDDLNLIKLLFSKIPFDLNDSSVHIVFGEMVSLKELADIINLKIFKDNKKMLPLYKLMVETEWQELGLFTNDRPIIPLVFNDPDYADFVFKQLEKNNVKLNESNINSYNTIKSKIIFRYKCIREDSNRFDLYFNKKLMEYDYYKCKIMNDKLNLFDEYLKVYPFKIKILFDIIDLGYERLVTYLITEKWDLVKASTNFENPTLRMNHSSYVSNQNLNYFSILKKCLPTDQSIGHSYLFDLLLPKIKNELLNVTNQSPFSSNSELFLDLLKNLPKPIENRIIYLKMISNFNDQIIYNKNQKFQELIKSSKNHDFIFNEKKIDSISNMLGELSPTIDSLGNYSKKYNEIVKDLSIKLCSKKFFTKKYILSNIYLSGKELSSILEKFFIDSNIKQFLLFISNLSCFEINCSTLLNCFAEKFSSNYNCTKINPFFDLLFGLNEFKDYNFFQLLSNGFGQSNLNEIQFKGMPSTSDKTINSDRLYILFQIAIIPYISDSSSEKLISHFSSIGGLKLSIFTLENCNFIDKLLEGQYFQSLNISELLNHSNPNKTKLWESFGLLPFLNLKDRENHNNSDDSFFPFGF</sequence>
<protein>
    <submittedName>
        <fullName evidence="1">Uncharacterized protein</fullName>
    </submittedName>
</protein>
<dbReference type="EMBL" id="JAVFKY010000001">
    <property type="protein sequence ID" value="KAK5582413.1"/>
    <property type="molecule type" value="Genomic_DNA"/>
</dbReference>
<keyword evidence="2" id="KW-1185">Reference proteome</keyword>
<organism evidence="1 2">
    <name type="scientific">Dictyostelium firmibasis</name>
    <dbReference type="NCBI Taxonomy" id="79012"/>
    <lineage>
        <taxon>Eukaryota</taxon>
        <taxon>Amoebozoa</taxon>
        <taxon>Evosea</taxon>
        <taxon>Eumycetozoa</taxon>
        <taxon>Dictyostelia</taxon>
        <taxon>Dictyosteliales</taxon>
        <taxon>Dictyosteliaceae</taxon>
        <taxon>Dictyostelium</taxon>
    </lineage>
</organism>
<comment type="caution">
    <text evidence="1">The sequence shown here is derived from an EMBL/GenBank/DDBJ whole genome shotgun (WGS) entry which is preliminary data.</text>
</comment>
<evidence type="ECO:0000313" key="1">
    <source>
        <dbReference type="EMBL" id="KAK5582413.1"/>
    </source>
</evidence>
<dbReference type="Proteomes" id="UP001344447">
    <property type="component" value="Unassembled WGS sequence"/>
</dbReference>
<dbReference type="AlphaFoldDB" id="A0AAN7U5H2"/>
<name>A0AAN7U5H2_9MYCE</name>
<reference evidence="1 2" key="1">
    <citation type="submission" date="2023-11" db="EMBL/GenBank/DDBJ databases">
        <title>Dfirmibasis_genome.</title>
        <authorList>
            <person name="Edelbroek B."/>
            <person name="Kjellin J."/>
            <person name="Jerlstrom-Hultqvist J."/>
            <person name="Soderbom F."/>
        </authorList>
    </citation>
    <scope>NUCLEOTIDE SEQUENCE [LARGE SCALE GENOMIC DNA]</scope>
    <source>
        <strain evidence="1 2">TNS-C-14</strain>
    </source>
</reference>